<feature type="chain" id="PRO_5008645944" evidence="1">
    <location>
        <begin position="25"/>
        <end position="111"/>
    </location>
</feature>
<feature type="signal peptide" evidence="1">
    <location>
        <begin position="1"/>
        <end position="24"/>
    </location>
</feature>
<dbReference type="EMBL" id="MAUJ01000017">
    <property type="protein sequence ID" value="OCQ18320.1"/>
    <property type="molecule type" value="Genomic_DNA"/>
</dbReference>
<dbReference type="AlphaFoldDB" id="A0A1C0TJ82"/>
<comment type="caution">
    <text evidence="2">The sequence shown here is derived from an EMBL/GenBank/DDBJ whole genome shotgun (WGS) entry which is preliminary data.</text>
</comment>
<evidence type="ECO:0000256" key="1">
    <source>
        <dbReference type="SAM" id="SignalP"/>
    </source>
</evidence>
<keyword evidence="1" id="KW-0732">Signal</keyword>
<name>A0A1C0TJ82_9GAMM</name>
<evidence type="ECO:0000313" key="2">
    <source>
        <dbReference type="EMBL" id="OCQ18320.1"/>
    </source>
</evidence>
<protein>
    <submittedName>
        <fullName evidence="2">Uncharacterized protein</fullName>
    </submittedName>
</protein>
<organism evidence="2 3">
    <name type="scientific">Pseudoalteromonas luteoviolacea</name>
    <dbReference type="NCBI Taxonomy" id="43657"/>
    <lineage>
        <taxon>Bacteria</taxon>
        <taxon>Pseudomonadati</taxon>
        <taxon>Pseudomonadota</taxon>
        <taxon>Gammaproteobacteria</taxon>
        <taxon>Alteromonadales</taxon>
        <taxon>Pseudoalteromonadaceae</taxon>
        <taxon>Pseudoalteromonas</taxon>
    </lineage>
</organism>
<dbReference type="Proteomes" id="UP000093366">
    <property type="component" value="Unassembled WGS sequence"/>
</dbReference>
<accession>A0A1C0TJ82</accession>
<proteinExistence type="predicted"/>
<dbReference type="RefSeq" id="WP_065792978.1">
    <property type="nucleotide sequence ID" value="NZ_MAUJ01000017.1"/>
</dbReference>
<evidence type="ECO:0000313" key="3">
    <source>
        <dbReference type="Proteomes" id="UP000093366"/>
    </source>
</evidence>
<gene>
    <name evidence="2" type="ORF">A7985_24230</name>
</gene>
<reference evidence="3" key="1">
    <citation type="submission" date="2016-07" db="EMBL/GenBank/DDBJ databases">
        <authorList>
            <person name="Florea S."/>
            <person name="Webb J.S."/>
            <person name="Jaromczyk J."/>
            <person name="Schardl C.L."/>
        </authorList>
    </citation>
    <scope>NUCLEOTIDE SEQUENCE [LARGE SCALE GENOMIC DNA]</scope>
    <source>
        <strain evidence="3">IPB1</strain>
    </source>
</reference>
<sequence length="111" mass="11927">MKANRTLSAIIGLGLFATCSSLQAASLITHVKLDKDLVVVEVQPKKQTGSLSCVEQGKQHLWAVDTSSTAGKKLYATLLGALTEQSSVELISGQDCEHTQGYERLIGIRIK</sequence>